<protein>
    <submittedName>
        <fullName evidence="2">Uncharacterized protein</fullName>
    </submittedName>
</protein>
<feature type="region of interest" description="Disordered" evidence="1">
    <location>
        <begin position="124"/>
        <end position="154"/>
    </location>
</feature>
<organism evidence="2 3">
    <name type="scientific">Carnegiea gigantea</name>
    <dbReference type="NCBI Taxonomy" id="171969"/>
    <lineage>
        <taxon>Eukaryota</taxon>
        <taxon>Viridiplantae</taxon>
        <taxon>Streptophyta</taxon>
        <taxon>Embryophyta</taxon>
        <taxon>Tracheophyta</taxon>
        <taxon>Spermatophyta</taxon>
        <taxon>Magnoliopsida</taxon>
        <taxon>eudicotyledons</taxon>
        <taxon>Gunneridae</taxon>
        <taxon>Pentapetalae</taxon>
        <taxon>Caryophyllales</taxon>
        <taxon>Cactineae</taxon>
        <taxon>Cactaceae</taxon>
        <taxon>Cactoideae</taxon>
        <taxon>Echinocereeae</taxon>
        <taxon>Carnegiea</taxon>
    </lineage>
</organism>
<name>A0A9Q1JRC0_9CARY</name>
<reference evidence="2" key="1">
    <citation type="submission" date="2022-04" db="EMBL/GenBank/DDBJ databases">
        <title>Carnegiea gigantea Genome sequencing and assembly v2.</title>
        <authorList>
            <person name="Copetti D."/>
            <person name="Sanderson M.J."/>
            <person name="Burquez A."/>
            <person name="Wojciechowski M.F."/>
        </authorList>
    </citation>
    <scope>NUCLEOTIDE SEQUENCE</scope>
    <source>
        <strain evidence="2">SGP5-SGP5p</strain>
        <tissue evidence="2">Aerial part</tissue>
    </source>
</reference>
<sequence length="154" mass="17575">MFDKEERGLRGIVPFSVRGRCTLEKICKFNKTLEPYHKEAIEGMILKPTLEYRPFFHAEGVDSCTGEGVGAMKKSLQTCWEVRALLYVWLTGKRVEFGEDDLCRTELANMVRLRMAQYVTEKSDNVKSGKGRKKPVFRKCKGDEEAEGCEQKAG</sequence>
<keyword evidence="3" id="KW-1185">Reference proteome</keyword>
<proteinExistence type="predicted"/>
<evidence type="ECO:0000313" key="3">
    <source>
        <dbReference type="Proteomes" id="UP001153076"/>
    </source>
</evidence>
<dbReference type="EMBL" id="JAKOGI010000884">
    <property type="protein sequence ID" value="KAJ8429561.1"/>
    <property type="molecule type" value="Genomic_DNA"/>
</dbReference>
<gene>
    <name evidence="2" type="ORF">Cgig2_010274</name>
</gene>
<evidence type="ECO:0000256" key="1">
    <source>
        <dbReference type="SAM" id="MobiDB-lite"/>
    </source>
</evidence>
<dbReference type="Proteomes" id="UP001153076">
    <property type="component" value="Unassembled WGS sequence"/>
</dbReference>
<dbReference type="AlphaFoldDB" id="A0A9Q1JRC0"/>
<evidence type="ECO:0000313" key="2">
    <source>
        <dbReference type="EMBL" id="KAJ8429561.1"/>
    </source>
</evidence>
<dbReference type="OrthoDB" id="1417722at2759"/>
<comment type="caution">
    <text evidence="2">The sequence shown here is derived from an EMBL/GenBank/DDBJ whole genome shotgun (WGS) entry which is preliminary data.</text>
</comment>
<accession>A0A9Q1JRC0</accession>
<feature type="compositionally biased region" description="Basic residues" evidence="1">
    <location>
        <begin position="129"/>
        <end position="139"/>
    </location>
</feature>